<evidence type="ECO:0008006" key="3">
    <source>
        <dbReference type="Google" id="ProtNLM"/>
    </source>
</evidence>
<reference evidence="1" key="2">
    <citation type="submission" date="2025-08" db="UniProtKB">
        <authorList>
            <consortium name="Ensembl"/>
        </authorList>
    </citation>
    <scope>IDENTIFICATION</scope>
</reference>
<dbReference type="PANTHER" id="PTHR31635:SF196">
    <property type="entry name" value="REVERSE TRANSCRIPTASE DOMAIN-CONTAINING PROTEIN-RELATED"/>
    <property type="match status" value="1"/>
</dbReference>
<protein>
    <recommendedName>
        <fullName evidence="3">Reverse transcriptase zinc-binding domain-containing protein</fullName>
    </recommendedName>
</protein>
<reference evidence="1" key="3">
    <citation type="submission" date="2025-09" db="UniProtKB">
        <authorList>
            <consortium name="Ensembl"/>
        </authorList>
    </citation>
    <scope>IDENTIFICATION</scope>
</reference>
<accession>A0AAR2J0K0</accession>
<reference evidence="1 2" key="1">
    <citation type="submission" date="2020-10" db="EMBL/GenBank/DDBJ databases">
        <title>Pygocentrus nattereri (red-bellied piranha) genome, fPygNat1, primary haplotype.</title>
        <authorList>
            <person name="Myers G."/>
            <person name="Meyer A."/>
            <person name="Karagic N."/>
            <person name="Pippel M."/>
            <person name="Winkler S."/>
            <person name="Tracey A."/>
            <person name="Wood J."/>
            <person name="Formenti G."/>
            <person name="Howe K."/>
            <person name="Fedrigo O."/>
            <person name="Jarvis E.D."/>
        </authorList>
    </citation>
    <scope>NUCLEOTIDE SEQUENCE [LARGE SCALE GENOMIC DNA]</scope>
</reference>
<evidence type="ECO:0000313" key="1">
    <source>
        <dbReference type="Ensembl" id="ENSPNAP00000043356.1"/>
    </source>
</evidence>
<proteinExistence type="predicted"/>
<keyword evidence="2" id="KW-1185">Reference proteome</keyword>
<name>A0AAR2J0K0_PYGNA</name>
<dbReference type="Proteomes" id="UP001501920">
    <property type="component" value="Chromosome 8"/>
</dbReference>
<evidence type="ECO:0000313" key="2">
    <source>
        <dbReference type="Proteomes" id="UP001501920"/>
    </source>
</evidence>
<dbReference type="PANTHER" id="PTHR31635">
    <property type="entry name" value="REVERSE TRANSCRIPTASE DOMAIN-CONTAINING PROTEIN-RELATED"/>
    <property type="match status" value="1"/>
</dbReference>
<sequence length="372" mass="44117">MMVLPKINYLFSLIPHKPPAAWFKSLDSNISQFLWKNKPSRIKLGGASLPNLQHYYWSAQLKHMMSWFMDRSDSRWLAIESYSCRPRQLASLPFIYNFHKIQFAIDNYSVLNTLMIRNIGSLSWRSRGIINFSQLVKKDIFKPFEEIKKHFEIPNKEFYKFLQLRHFFESLKNEGKIRMELTGLEELLLSSNSLKGKISAFYRLLSSTSVSSYNALRTLWERDLTVSFSDDEWCRVCKQTFPKCTSVAQHEQNFKFIHRFYLTPVRLHRMFPSLSNLCFKCKSEVGSVMHMFWNCDRVLSYWKEVHSVIQKVFELDFELSPCIYLLNLYPDSLNTDIVYALNTLLYLAKKCILLLWSKSEIPSVRMWFTQIT</sequence>
<dbReference type="AlphaFoldDB" id="A0AAR2J0K0"/>
<dbReference type="GeneTree" id="ENSGT00940000163630"/>
<organism evidence="1 2">
    <name type="scientific">Pygocentrus nattereri</name>
    <name type="common">Red-bellied piranha</name>
    <dbReference type="NCBI Taxonomy" id="42514"/>
    <lineage>
        <taxon>Eukaryota</taxon>
        <taxon>Metazoa</taxon>
        <taxon>Chordata</taxon>
        <taxon>Craniata</taxon>
        <taxon>Vertebrata</taxon>
        <taxon>Euteleostomi</taxon>
        <taxon>Actinopterygii</taxon>
        <taxon>Neopterygii</taxon>
        <taxon>Teleostei</taxon>
        <taxon>Ostariophysi</taxon>
        <taxon>Characiformes</taxon>
        <taxon>Characoidei</taxon>
        <taxon>Pygocentrus</taxon>
    </lineage>
</organism>
<dbReference type="Ensembl" id="ENSPNAT00000051740.1">
    <property type="protein sequence ID" value="ENSPNAP00000043356.1"/>
    <property type="gene ID" value="ENSPNAG00000030982.1"/>
</dbReference>